<comment type="caution">
    <text evidence="1">The sequence shown here is derived from an EMBL/GenBank/DDBJ whole genome shotgun (WGS) entry which is preliminary data.</text>
</comment>
<sequence>MLNWLLGPRTSKAAQPAWVPEMVDRVGRHVEDQVFAITGRRGALLPSHSSMTDLLIGAYILGALESYARTIPEIQNAPESGNTRELLRGAATDVCARVFGPEWVHWVRSRLPQWDGPPAYHPTFRRELSSMCCRGARDGRCLASNDPLSFAKAGSLLAFLLEMMEPQVQ</sequence>
<dbReference type="EMBL" id="JAEQMY010000090">
    <property type="protein sequence ID" value="MBL0407546.1"/>
    <property type="molecule type" value="Genomic_DNA"/>
</dbReference>
<keyword evidence="2" id="KW-1185">Reference proteome</keyword>
<gene>
    <name evidence="1" type="ORF">JKG68_26880</name>
</gene>
<dbReference type="Proteomes" id="UP000605848">
    <property type="component" value="Unassembled WGS sequence"/>
</dbReference>
<proteinExistence type="predicted"/>
<accession>A0A936ZCZ2</accession>
<protein>
    <submittedName>
        <fullName evidence="1">Uncharacterized protein</fullName>
    </submittedName>
</protein>
<reference evidence="1" key="1">
    <citation type="submission" date="2021-01" db="EMBL/GenBank/DDBJ databases">
        <title>Microvirga sp.</title>
        <authorList>
            <person name="Kim M.K."/>
        </authorList>
    </citation>
    <scope>NUCLEOTIDE SEQUENCE</scope>
    <source>
        <strain evidence="1">5420S-16</strain>
    </source>
</reference>
<dbReference type="RefSeq" id="WP_202064891.1">
    <property type="nucleotide sequence ID" value="NZ_JAEQMY010000090.1"/>
</dbReference>
<evidence type="ECO:0000313" key="1">
    <source>
        <dbReference type="EMBL" id="MBL0407546.1"/>
    </source>
</evidence>
<organism evidence="1 2">
    <name type="scientific">Microvirga aerilata</name>
    <dbReference type="NCBI Taxonomy" id="670292"/>
    <lineage>
        <taxon>Bacteria</taxon>
        <taxon>Pseudomonadati</taxon>
        <taxon>Pseudomonadota</taxon>
        <taxon>Alphaproteobacteria</taxon>
        <taxon>Hyphomicrobiales</taxon>
        <taxon>Methylobacteriaceae</taxon>
        <taxon>Microvirga</taxon>
    </lineage>
</organism>
<evidence type="ECO:0000313" key="2">
    <source>
        <dbReference type="Proteomes" id="UP000605848"/>
    </source>
</evidence>
<name>A0A936ZCZ2_9HYPH</name>
<dbReference type="AlphaFoldDB" id="A0A936ZCZ2"/>